<evidence type="ECO:0000259" key="10">
    <source>
        <dbReference type="PROSITE" id="PS50157"/>
    </source>
</evidence>
<dbReference type="SMART" id="SM00355">
    <property type="entry name" value="ZnF_C2H2"/>
    <property type="match status" value="3"/>
</dbReference>
<feature type="region of interest" description="Disordered" evidence="9">
    <location>
        <begin position="457"/>
        <end position="484"/>
    </location>
</feature>
<proteinExistence type="predicted"/>
<dbReference type="GO" id="GO:0003700">
    <property type="term" value="F:DNA-binding transcription factor activity"/>
    <property type="evidence" value="ECO:0007669"/>
    <property type="project" value="TreeGrafter"/>
</dbReference>
<dbReference type="Pfam" id="PF22992">
    <property type="entry name" value="C2CH-4th_BIRD-IDD"/>
    <property type="match status" value="1"/>
</dbReference>
<dbReference type="InterPro" id="IPR055187">
    <property type="entry name" value="C2CH-3rd_BIRD-IDD"/>
</dbReference>
<dbReference type="GO" id="GO:0008270">
    <property type="term" value="F:zinc ion binding"/>
    <property type="evidence" value="ECO:0007669"/>
    <property type="project" value="UniProtKB-KW"/>
</dbReference>
<dbReference type="GO" id="GO:0005634">
    <property type="term" value="C:nucleus"/>
    <property type="evidence" value="ECO:0007669"/>
    <property type="project" value="TreeGrafter"/>
</dbReference>
<dbReference type="Pfam" id="PF22996">
    <property type="entry name" value="C2H2-2nd_BIRD-IDD"/>
    <property type="match status" value="1"/>
</dbReference>
<dbReference type="PROSITE" id="PS50157">
    <property type="entry name" value="ZINC_FINGER_C2H2_2"/>
    <property type="match status" value="1"/>
</dbReference>
<dbReference type="PROSITE" id="PS00028">
    <property type="entry name" value="ZINC_FINGER_C2H2_1"/>
    <property type="match status" value="1"/>
</dbReference>
<dbReference type="AlphaFoldDB" id="A0A2N9GMK4"/>
<dbReference type="SUPFAM" id="SSF57667">
    <property type="entry name" value="beta-beta-alpha zinc fingers"/>
    <property type="match status" value="1"/>
</dbReference>
<dbReference type="InterPro" id="IPR055186">
    <property type="entry name" value="C2H2-2nd_BIRD-IDD"/>
</dbReference>
<evidence type="ECO:0000256" key="8">
    <source>
        <dbReference type="PROSITE-ProRule" id="PRU00042"/>
    </source>
</evidence>
<dbReference type="PANTHER" id="PTHR10593:SF190">
    <property type="entry name" value="C2H2-TYPE DOMAIN-CONTAINING PROTEIN"/>
    <property type="match status" value="1"/>
</dbReference>
<sequence>MVEIENSSPMAVSTASGEDGISTTSIPAPPPLKKKRNLPGMPDPDAEVIALSPKTLMATNRFVCEICNKGFQRDQNLQLHRRGHNLPWKLRQRTSKEIRKRVYVCPEPSCVHNNPARALGDLTGIKKHFCRKHGEKKWKCERCSKKYAVQSDWKAHMKTCGTREYKCDCGTIFARRDSFITHRAFCDALAEESMRARTLGVTHSEGNGNANVAVTMTVASPPQPPLTPSTTVVSPDLSIQSSELPENPIGLSAPTTCLNTAAATTSNSSSSNASVFASIFAPTTTTITQPSSFSNIICALSSSDTPTTHPPPPPLPTLEPTSLSLSTSLYLSNNSISLFPPQNQDHHRYVSVPAMSATALLQKAAQMGAAASNASLLRGFGLSTSPSSVQDGSPATQWSIHVKTENTDGLGLGFGTQPMTRDLLGLGIGSGGSGGGTSTGGLSALLNSFAGDFDVASYGGQGGHDNSSPGDTWEGAAKEKSPMS</sequence>
<dbReference type="InterPro" id="IPR055185">
    <property type="entry name" value="C2CH-4th_BIRD-IDD"/>
</dbReference>
<dbReference type="PANTHER" id="PTHR10593">
    <property type="entry name" value="SERINE/THREONINE-PROTEIN KINASE RIO"/>
    <property type="match status" value="1"/>
</dbReference>
<feature type="domain" description="C2H2-type" evidence="10">
    <location>
        <begin position="62"/>
        <end position="84"/>
    </location>
</feature>
<evidence type="ECO:0000313" key="11">
    <source>
        <dbReference type="EMBL" id="SPD00639.1"/>
    </source>
</evidence>
<dbReference type="Gene3D" id="3.30.160.60">
    <property type="entry name" value="Classic Zinc Finger"/>
    <property type="match status" value="2"/>
</dbReference>
<keyword evidence="4" id="KW-0862">Zinc</keyword>
<keyword evidence="2" id="KW-0677">Repeat</keyword>
<gene>
    <name evidence="11" type="ORF">FSB_LOCUS28521</name>
</gene>
<evidence type="ECO:0000256" key="3">
    <source>
        <dbReference type="ARBA" id="ARBA00022771"/>
    </source>
</evidence>
<dbReference type="GO" id="GO:0003677">
    <property type="term" value="F:DNA binding"/>
    <property type="evidence" value="ECO:0007669"/>
    <property type="project" value="UniProtKB-KW"/>
</dbReference>
<dbReference type="InterPro" id="IPR013087">
    <property type="entry name" value="Znf_C2H2_type"/>
</dbReference>
<keyword evidence="6" id="KW-0238">DNA-binding</keyword>
<evidence type="ECO:0000256" key="1">
    <source>
        <dbReference type="ARBA" id="ARBA00022723"/>
    </source>
</evidence>
<organism evidence="11">
    <name type="scientific">Fagus sylvatica</name>
    <name type="common">Beechnut</name>
    <dbReference type="NCBI Taxonomy" id="28930"/>
    <lineage>
        <taxon>Eukaryota</taxon>
        <taxon>Viridiplantae</taxon>
        <taxon>Streptophyta</taxon>
        <taxon>Embryophyta</taxon>
        <taxon>Tracheophyta</taxon>
        <taxon>Spermatophyta</taxon>
        <taxon>Magnoliopsida</taxon>
        <taxon>eudicotyledons</taxon>
        <taxon>Gunneridae</taxon>
        <taxon>Pentapetalae</taxon>
        <taxon>rosids</taxon>
        <taxon>fabids</taxon>
        <taxon>Fagales</taxon>
        <taxon>Fagaceae</taxon>
        <taxon>Fagus</taxon>
    </lineage>
</organism>
<name>A0A2N9GMK4_FAGSY</name>
<evidence type="ECO:0000256" key="5">
    <source>
        <dbReference type="ARBA" id="ARBA00023015"/>
    </source>
</evidence>
<evidence type="ECO:0000256" key="2">
    <source>
        <dbReference type="ARBA" id="ARBA00022737"/>
    </source>
</evidence>
<dbReference type="Pfam" id="PF22995">
    <property type="entry name" value="C2CH-3rd_BIRD-IDD"/>
    <property type="match status" value="1"/>
</dbReference>
<keyword evidence="3 8" id="KW-0863">Zinc-finger</keyword>
<dbReference type="FunFam" id="3.30.160.60:FF:000131">
    <property type="entry name" value="protein indeterminate-domain 5, chloroplastic-like"/>
    <property type="match status" value="1"/>
</dbReference>
<feature type="compositionally biased region" description="Polar residues" evidence="9">
    <location>
        <begin position="1"/>
        <end position="26"/>
    </location>
</feature>
<dbReference type="FunFam" id="3.30.160.60:FF:000554">
    <property type="entry name" value="protein indeterminate-domain 12-like"/>
    <property type="match status" value="1"/>
</dbReference>
<keyword evidence="5" id="KW-0805">Transcription regulation</keyword>
<protein>
    <recommendedName>
        <fullName evidence="10">C2H2-type domain-containing protein</fullName>
    </recommendedName>
</protein>
<feature type="region of interest" description="Disordered" evidence="9">
    <location>
        <begin position="1"/>
        <end position="40"/>
    </location>
</feature>
<dbReference type="EMBL" id="OIVN01002112">
    <property type="protein sequence ID" value="SPD00639.1"/>
    <property type="molecule type" value="Genomic_DNA"/>
</dbReference>
<evidence type="ECO:0000256" key="9">
    <source>
        <dbReference type="SAM" id="MobiDB-lite"/>
    </source>
</evidence>
<keyword evidence="7" id="KW-0804">Transcription</keyword>
<evidence type="ECO:0000256" key="4">
    <source>
        <dbReference type="ARBA" id="ARBA00022833"/>
    </source>
</evidence>
<keyword evidence="1" id="KW-0479">Metal-binding</keyword>
<evidence type="ECO:0000256" key="7">
    <source>
        <dbReference type="ARBA" id="ARBA00023163"/>
    </source>
</evidence>
<dbReference type="InterPro" id="IPR036236">
    <property type="entry name" value="Znf_C2H2_sf"/>
</dbReference>
<accession>A0A2N9GMK4</accession>
<evidence type="ECO:0000256" key="6">
    <source>
        <dbReference type="ARBA" id="ARBA00023125"/>
    </source>
</evidence>
<dbReference type="InterPro" id="IPR031140">
    <property type="entry name" value="IDD1-16"/>
</dbReference>
<dbReference type="Pfam" id="PF12874">
    <property type="entry name" value="zf-met"/>
    <property type="match status" value="1"/>
</dbReference>
<reference evidence="11" key="1">
    <citation type="submission" date="2018-02" db="EMBL/GenBank/DDBJ databases">
        <authorList>
            <person name="Cohen D.B."/>
            <person name="Kent A.D."/>
        </authorList>
    </citation>
    <scope>NUCLEOTIDE SEQUENCE</scope>
</reference>